<name>A0ABM9NXF2_9FLAO</name>
<dbReference type="Pfam" id="PF11306">
    <property type="entry name" value="DUF3108"/>
    <property type="match status" value="1"/>
</dbReference>
<keyword evidence="2" id="KW-1185">Reference proteome</keyword>
<evidence type="ECO:0008006" key="3">
    <source>
        <dbReference type="Google" id="ProtNLM"/>
    </source>
</evidence>
<proteinExistence type="predicted"/>
<evidence type="ECO:0000313" key="1">
    <source>
        <dbReference type="EMBL" id="CAL2082370.1"/>
    </source>
</evidence>
<sequence length="244" mass="28508">MSHNLKILLFSVFVLVKSFAQIDISPKHNTSNVDFLKSETYEMDWYMTFDNKKISIGNVNTVMNKEGDKIYLTTKIKMNNSKRSWIDSTIVNSKDFSPIYHSSYNQQRDIILFFGDNITGSYYDKQKQEKTQILEKVENSFFDSNFYPQLIRFLPLEEGYKSKISIFDYNPNLKIGVMTASIKGATEKIIEFKGKKRAVWEVQTTSDISDNSTTIIFYIDQFTREILKQVIHAKGRKMIMELKN</sequence>
<dbReference type="Proteomes" id="UP001497416">
    <property type="component" value="Unassembled WGS sequence"/>
</dbReference>
<protein>
    <recommendedName>
        <fullName evidence="3">DUF3108 domain-containing protein</fullName>
    </recommendedName>
</protein>
<organism evidence="1 2">
    <name type="scientific">Tenacibaculum platacis</name>
    <dbReference type="NCBI Taxonomy" id="3137852"/>
    <lineage>
        <taxon>Bacteria</taxon>
        <taxon>Pseudomonadati</taxon>
        <taxon>Bacteroidota</taxon>
        <taxon>Flavobacteriia</taxon>
        <taxon>Flavobacteriales</taxon>
        <taxon>Flavobacteriaceae</taxon>
        <taxon>Tenacibaculum</taxon>
    </lineage>
</organism>
<dbReference type="InterPro" id="IPR021457">
    <property type="entry name" value="DUF3108"/>
</dbReference>
<dbReference type="RefSeq" id="WP_348711268.1">
    <property type="nucleotide sequence ID" value="NZ_CAXIXY010000003.1"/>
</dbReference>
<reference evidence="1 2" key="1">
    <citation type="submission" date="2024-05" db="EMBL/GenBank/DDBJ databases">
        <authorList>
            <person name="Duchaud E."/>
        </authorList>
    </citation>
    <scope>NUCLEOTIDE SEQUENCE [LARGE SCALE GENOMIC DNA]</scope>
    <source>
        <strain evidence="1">Ena-SAMPLE-TAB-13-05-2024-13:56:06:370-140302</strain>
    </source>
</reference>
<evidence type="ECO:0000313" key="2">
    <source>
        <dbReference type="Proteomes" id="UP001497416"/>
    </source>
</evidence>
<gene>
    <name evidence="1" type="ORF">T190607A01A_11350</name>
</gene>
<dbReference type="EMBL" id="CAXIXY010000003">
    <property type="protein sequence ID" value="CAL2082370.1"/>
    <property type="molecule type" value="Genomic_DNA"/>
</dbReference>
<accession>A0ABM9NXF2</accession>
<comment type="caution">
    <text evidence="1">The sequence shown here is derived from an EMBL/GenBank/DDBJ whole genome shotgun (WGS) entry which is preliminary data.</text>
</comment>